<feature type="region of interest" description="Disordered" evidence="2">
    <location>
        <begin position="25"/>
        <end position="45"/>
    </location>
</feature>
<dbReference type="PROSITE" id="PS51257">
    <property type="entry name" value="PROKAR_LIPOPROTEIN"/>
    <property type="match status" value="1"/>
</dbReference>
<dbReference type="CDD" id="cd13530">
    <property type="entry name" value="PBP2_peptides_like"/>
    <property type="match status" value="1"/>
</dbReference>
<reference evidence="5" key="1">
    <citation type="journal article" date="2014" name="Int. J. Syst. Evol. Microbiol.">
        <title>Complete genome sequence of Corynebacterium casei LMG S-19264T (=DSM 44701T), isolated from a smear-ripened cheese.</title>
        <authorList>
            <consortium name="US DOE Joint Genome Institute (JGI-PGF)"/>
            <person name="Walter F."/>
            <person name="Albersmeier A."/>
            <person name="Kalinowski J."/>
            <person name="Ruckert C."/>
        </authorList>
    </citation>
    <scope>NUCLEOTIDE SEQUENCE</scope>
    <source>
        <strain evidence="5">CGMCC 1.12785</strain>
    </source>
</reference>
<protein>
    <submittedName>
        <fullName evidence="5">Amino acid ABC transporter</fullName>
    </submittedName>
</protein>
<dbReference type="SMART" id="SM00062">
    <property type="entry name" value="PBPb"/>
    <property type="match status" value="1"/>
</dbReference>
<dbReference type="InterPro" id="IPR001638">
    <property type="entry name" value="Solute-binding_3/MltF_N"/>
</dbReference>
<dbReference type="SUPFAM" id="SSF53850">
    <property type="entry name" value="Periplasmic binding protein-like II"/>
    <property type="match status" value="1"/>
</dbReference>
<evidence type="ECO:0000313" key="6">
    <source>
        <dbReference type="Proteomes" id="UP000616114"/>
    </source>
</evidence>
<dbReference type="RefSeq" id="WP_188550439.1">
    <property type="nucleotide sequence ID" value="NZ_BMFY01000006.1"/>
</dbReference>
<proteinExistence type="predicted"/>
<comment type="caution">
    <text evidence="5">The sequence shown here is derived from an EMBL/GenBank/DDBJ whole genome shotgun (WGS) entry which is preliminary data.</text>
</comment>
<evidence type="ECO:0000256" key="3">
    <source>
        <dbReference type="SAM" id="SignalP"/>
    </source>
</evidence>
<dbReference type="Proteomes" id="UP000616114">
    <property type="component" value="Unassembled WGS sequence"/>
</dbReference>
<gene>
    <name evidence="5" type="ORF">GCM10011333_16290</name>
</gene>
<dbReference type="PANTHER" id="PTHR35936">
    <property type="entry name" value="MEMBRANE-BOUND LYTIC MUREIN TRANSGLYCOSYLASE F"/>
    <property type="match status" value="1"/>
</dbReference>
<dbReference type="AlphaFoldDB" id="A0A8J2TY61"/>
<dbReference type="Gene3D" id="3.40.190.10">
    <property type="entry name" value="Periplasmic binding protein-like II"/>
    <property type="match status" value="2"/>
</dbReference>
<keyword evidence="6" id="KW-1185">Reference proteome</keyword>
<organism evidence="5 6">
    <name type="scientific">Sediminivirga luteola</name>
    <dbReference type="NCBI Taxonomy" id="1774748"/>
    <lineage>
        <taxon>Bacteria</taxon>
        <taxon>Bacillati</taxon>
        <taxon>Actinomycetota</taxon>
        <taxon>Actinomycetes</taxon>
        <taxon>Micrococcales</taxon>
        <taxon>Brevibacteriaceae</taxon>
        <taxon>Sediminivirga</taxon>
    </lineage>
</organism>
<reference evidence="5" key="2">
    <citation type="submission" date="2020-09" db="EMBL/GenBank/DDBJ databases">
        <authorList>
            <person name="Sun Q."/>
            <person name="Zhou Y."/>
        </authorList>
    </citation>
    <scope>NUCLEOTIDE SEQUENCE</scope>
    <source>
        <strain evidence="5">CGMCC 1.12785</strain>
    </source>
</reference>
<sequence length="293" mass="31190">MRKAHWKVATALAAAGLALTACNDEAPAPGDEPGAQAAGSVAEDCTPQHPDIETIREGALTVAQYEYPPFSMLEGETLTGVEGEILSRFAELECLEIEIVQGDSAAMITSVSTGRADTTLGSWYRTAERAEVVRLSEPVITSPLSIVSTEGIDNVDDLMEVRVGIGQGLVAVEDLQAIMGDNLNIYQNVDSVFADLQVGRIDAAVLGYGAAITQLELRPVEGAEIQPIQPDERIASTVDVGQTNFPTHLDNESLGQAIDEVLTELRESGEIEEIAVRYGFSPEVADPGEPNLL</sequence>
<feature type="signal peptide" evidence="3">
    <location>
        <begin position="1"/>
        <end position="23"/>
    </location>
</feature>
<accession>A0A8J2TY61</accession>
<evidence type="ECO:0000256" key="1">
    <source>
        <dbReference type="ARBA" id="ARBA00022729"/>
    </source>
</evidence>
<dbReference type="Pfam" id="PF00497">
    <property type="entry name" value="SBP_bac_3"/>
    <property type="match status" value="1"/>
</dbReference>
<dbReference type="EMBL" id="BMFY01000006">
    <property type="protein sequence ID" value="GGA14137.1"/>
    <property type="molecule type" value="Genomic_DNA"/>
</dbReference>
<evidence type="ECO:0000313" key="5">
    <source>
        <dbReference type="EMBL" id="GGA14137.1"/>
    </source>
</evidence>
<keyword evidence="1 3" id="KW-0732">Signal</keyword>
<name>A0A8J2TY61_9MICO</name>
<feature type="chain" id="PRO_5038383266" evidence="3">
    <location>
        <begin position="24"/>
        <end position="293"/>
    </location>
</feature>
<feature type="domain" description="Solute-binding protein family 3/N-terminal" evidence="4">
    <location>
        <begin position="59"/>
        <end position="282"/>
    </location>
</feature>
<evidence type="ECO:0000259" key="4">
    <source>
        <dbReference type="SMART" id="SM00062"/>
    </source>
</evidence>
<evidence type="ECO:0000256" key="2">
    <source>
        <dbReference type="SAM" id="MobiDB-lite"/>
    </source>
</evidence>
<dbReference type="PANTHER" id="PTHR35936:SF17">
    <property type="entry name" value="ARGININE-BINDING EXTRACELLULAR PROTEIN ARTP"/>
    <property type="match status" value="1"/>
</dbReference>